<feature type="transmembrane region" description="Helical" evidence="10">
    <location>
        <begin position="121"/>
        <end position="140"/>
    </location>
</feature>
<organism evidence="13 14">
    <name type="scientific">Hirsutella minnesotensis 3608</name>
    <dbReference type="NCBI Taxonomy" id="1043627"/>
    <lineage>
        <taxon>Eukaryota</taxon>
        <taxon>Fungi</taxon>
        <taxon>Dikarya</taxon>
        <taxon>Ascomycota</taxon>
        <taxon>Pezizomycotina</taxon>
        <taxon>Sordariomycetes</taxon>
        <taxon>Hypocreomycetidae</taxon>
        <taxon>Hypocreales</taxon>
        <taxon>Ophiocordycipitaceae</taxon>
        <taxon>Hirsutella</taxon>
    </lineage>
</organism>
<dbReference type="PANTHER" id="PTHR24221">
    <property type="entry name" value="ATP-BINDING CASSETTE SUB-FAMILY B"/>
    <property type="match status" value="1"/>
</dbReference>
<keyword evidence="4" id="KW-0547">Nucleotide-binding</keyword>
<dbReference type="AlphaFoldDB" id="A0A0F8A4B7"/>
<evidence type="ECO:0000256" key="2">
    <source>
        <dbReference type="ARBA" id="ARBA00022448"/>
    </source>
</evidence>
<keyword evidence="7 10" id="KW-0472">Membrane</keyword>
<evidence type="ECO:0000256" key="6">
    <source>
        <dbReference type="ARBA" id="ARBA00022989"/>
    </source>
</evidence>
<keyword evidence="6 10" id="KW-1133">Transmembrane helix</keyword>
<evidence type="ECO:0000259" key="12">
    <source>
        <dbReference type="PROSITE" id="PS50929"/>
    </source>
</evidence>
<feature type="transmembrane region" description="Helical" evidence="10">
    <location>
        <begin position="90"/>
        <end position="109"/>
    </location>
</feature>
<comment type="subcellular location">
    <subcellularLocation>
        <location evidence="1">Membrane</location>
        <topology evidence="1">Multi-pass membrane protein</topology>
    </subcellularLocation>
</comment>
<dbReference type="InterPro" id="IPR039421">
    <property type="entry name" value="Type_1_exporter"/>
</dbReference>
<dbReference type="OrthoDB" id="6500128at2759"/>
<dbReference type="Pfam" id="PF00005">
    <property type="entry name" value="ABC_tran"/>
    <property type="match status" value="1"/>
</dbReference>
<feature type="compositionally biased region" description="Low complexity" evidence="9">
    <location>
        <begin position="1039"/>
        <end position="1052"/>
    </location>
</feature>
<evidence type="ECO:0008006" key="15">
    <source>
        <dbReference type="Google" id="ProtNLM"/>
    </source>
</evidence>
<feature type="region of interest" description="Disordered" evidence="9">
    <location>
        <begin position="196"/>
        <end position="229"/>
    </location>
</feature>
<keyword evidence="14" id="KW-1185">Reference proteome</keyword>
<name>A0A0F8A4B7_9HYPO</name>
<feature type="region of interest" description="Disordered" evidence="9">
    <location>
        <begin position="867"/>
        <end position="1063"/>
    </location>
</feature>
<feature type="compositionally biased region" description="Basic and acidic residues" evidence="9">
    <location>
        <begin position="1084"/>
        <end position="1093"/>
    </location>
</feature>
<keyword evidence="3 10" id="KW-0812">Transmembrane</keyword>
<dbReference type="GO" id="GO:0005524">
    <property type="term" value="F:ATP binding"/>
    <property type="evidence" value="ECO:0007669"/>
    <property type="project" value="UniProtKB-KW"/>
</dbReference>
<keyword evidence="5" id="KW-0067">ATP-binding</keyword>
<dbReference type="EMBL" id="KQ030536">
    <property type="protein sequence ID" value="KJZ73299.1"/>
    <property type="molecule type" value="Genomic_DNA"/>
</dbReference>
<dbReference type="CDD" id="cd03253">
    <property type="entry name" value="ABCC_ATM1_transporter"/>
    <property type="match status" value="1"/>
</dbReference>
<feature type="compositionally biased region" description="Polar residues" evidence="9">
    <location>
        <begin position="939"/>
        <end position="966"/>
    </location>
</feature>
<dbReference type="SUPFAM" id="SSF90123">
    <property type="entry name" value="ABC transporter transmembrane region"/>
    <property type="match status" value="1"/>
</dbReference>
<reference evidence="13 14" key="1">
    <citation type="journal article" date="2014" name="Genome Biol. Evol.">
        <title>Comparative genomics and transcriptomics analyses reveal divergent lifestyle features of nematode endoparasitic fungus Hirsutella minnesotensis.</title>
        <authorList>
            <person name="Lai Y."/>
            <person name="Liu K."/>
            <person name="Zhang X."/>
            <person name="Zhang X."/>
            <person name="Li K."/>
            <person name="Wang N."/>
            <person name="Shu C."/>
            <person name="Wu Y."/>
            <person name="Wang C."/>
            <person name="Bushley K.E."/>
            <person name="Xiang M."/>
            <person name="Liu X."/>
        </authorList>
    </citation>
    <scope>NUCLEOTIDE SEQUENCE [LARGE SCALE GENOMIC DNA]</scope>
    <source>
        <strain evidence="13 14">3608</strain>
    </source>
</reference>
<evidence type="ECO:0000256" key="1">
    <source>
        <dbReference type="ARBA" id="ARBA00004141"/>
    </source>
</evidence>
<sequence length="1150" mass="126520">MELATEPPPATVPLLYYAYPALVFLFFLGSSLASACTLQALKNDSEAQSQRPSRRVVLGALYFFLLTYLAQLATLIACSIGHDHWPPPDHLVVGCLSCLLIFGIQVSWLSEANRPVGYPFYGSWLLALGFETAIVTFAAIKLDVPNSNRFEIAETILAGLRCSLLLSLLGAASFNLFFPQKISDAQDEERQTLLPKTGESAQAQGGNEAGYGTTSGSDQQSGQTAEYNWERREREARQAMEKRLKEGGNWFEYSKGFMVLFPHVWPVGDYTLQLRAGAVILCLFGANALHLLIPRQTGIIMDSLSGTSSANPWLAVVIFAALRLASSDCGLELLRQWLWVPVKYYAHESITRAAYSHIMHLSADFHDSKSSSDMMMAIYGGSAVSNVVESVLLQALPMLIDMSVAIVYLSVIFGPYEGLITMATGTIFFILASRLVAESKVASRKRVHAIYQEHYVRQSGFMGWQTVSAFNQIGYEDNRHANAVTNRWLNEQRYVMSWYLSIAIQTMVLTCGLLVSAFLAVSRIRNGQATSGQFAMLLMYWSQLTSPLQFFARLGKSMSDDFIDAERLLDIMNTKPSVESKKGARPLKFIAGSVEFENVCFSYDGRKGTIKDICLHIPAGETVAFVGATGAGKSTLLKLLDRFYDVTKGSIRIDGQDVRDVDLFSLRDRIGVVPQNPILFDDTIMNNVRYGKITASDEEVFEACEAACIHDKIKGFTNGYDTRVGERGVKLSGGELQRVAIARAILKKPDMVLLDEATSAVDTDTEQQIQVSFKRLCQGRTTFIVAHRLSTIMNADRIVVVEHGEVIEQGSHRELLAKNGRYADLWSKQVFLKPRETSNLVEIIDDRAGLADDASSDQTAAEIYKTGTKDSDSEVSAGQDQPQGNVATPPQHVQEGSKLNPVAPEFTPRATADNESKPREQPSQHKSDLGVTRQEPEKSPSTNNADDTTSETGRTGDTGESISTLDSACDEGNAATLHGGPSEAALDNEPIVLKYPRYSRRVHSKSEPSQASQDMEMPEPDMFQDFFPERPKGTTPSHPDLVPLVQPSVPVSHIPRPTSRGSAVLRSVSAVAQGKVEKGIHTLERRGAEREVETNNSSYATKLEPPDQWDENKPPTKGARVSSTFIPGRGLRGGHRGKNLWPRVNRGRAA</sequence>
<evidence type="ECO:0000256" key="3">
    <source>
        <dbReference type="ARBA" id="ARBA00022692"/>
    </source>
</evidence>
<dbReference type="PROSITE" id="PS50929">
    <property type="entry name" value="ABC_TM1F"/>
    <property type="match status" value="1"/>
</dbReference>
<proteinExistence type="inferred from homology"/>
<evidence type="ECO:0000313" key="13">
    <source>
        <dbReference type="EMBL" id="KJZ73299.1"/>
    </source>
</evidence>
<feature type="transmembrane region" description="Helical" evidence="10">
    <location>
        <begin position="152"/>
        <end position="178"/>
    </location>
</feature>
<feature type="transmembrane region" description="Helical" evidence="10">
    <location>
        <begin position="419"/>
        <end position="437"/>
    </location>
</feature>
<dbReference type="SMART" id="SM00382">
    <property type="entry name" value="AAA"/>
    <property type="match status" value="1"/>
</dbReference>
<dbReference type="GO" id="GO:0140359">
    <property type="term" value="F:ABC-type transporter activity"/>
    <property type="evidence" value="ECO:0007669"/>
    <property type="project" value="InterPro"/>
</dbReference>
<protein>
    <recommendedName>
        <fullName evidence="15">Heavy metal tolerance protein</fullName>
    </recommendedName>
</protein>
<dbReference type="PANTHER" id="PTHR24221:SF503">
    <property type="entry name" value="MITOCHONDRIAL POTASSIUM CHANNEL ATP-BINDING SUBUNIT"/>
    <property type="match status" value="1"/>
</dbReference>
<dbReference type="InterPro" id="IPR017871">
    <property type="entry name" value="ABC_transporter-like_CS"/>
</dbReference>
<feature type="region of interest" description="Disordered" evidence="9">
    <location>
        <begin position="1084"/>
        <end position="1150"/>
    </location>
</feature>
<evidence type="ECO:0000256" key="8">
    <source>
        <dbReference type="ARBA" id="ARBA00024363"/>
    </source>
</evidence>
<dbReference type="InterPro" id="IPR003593">
    <property type="entry name" value="AAA+_ATPase"/>
</dbReference>
<dbReference type="GO" id="GO:0016020">
    <property type="term" value="C:membrane"/>
    <property type="evidence" value="ECO:0007669"/>
    <property type="project" value="UniProtKB-SubCell"/>
</dbReference>
<dbReference type="InterPro" id="IPR036640">
    <property type="entry name" value="ABC1_TM_sf"/>
</dbReference>
<feature type="transmembrane region" description="Helical" evidence="10">
    <location>
        <begin position="16"/>
        <end position="35"/>
    </location>
</feature>
<comment type="similarity">
    <text evidence="8">Belongs to the ABC transporter superfamily. ABCB family. Heavy Metal importer (TC 3.A.1.210) subfamily.</text>
</comment>
<dbReference type="InterPro" id="IPR027417">
    <property type="entry name" value="P-loop_NTPase"/>
</dbReference>
<keyword evidence="2" id="KW-0813">Transport</keyword>
<evidence type="ECO:0000256" key="9">
    <source>
        <dbReference type="SAM" id="MobiDB-lite"/>
    </source>
</evidence>
<dbReference type="Gene3D" id="3.40.50.300">
    <property type="entry name" value="P-loop containing nucleotide triphosphate hydrolases"/>
    <property type="match status" value="1"/>
</dbReference>
<accession>A0A0F8A4B7</accession>
<evidence type="ECO:0000313" key="14">
    <source>
        <dbReference type="Proteomes" id="UP000054481"/>
    </source>
</evidence>
<feature type="domain" description="ABC transmembrane type-1" evidence="12">
    <location>
        <begin position="278"/>
        <end position="560"/>
    </location>
</feature>
<feature type="compositionally biased region" description="Polar residues" evidence="9">
    <location>
        <begin position="212"/>
        <end position="226"/>
    </location>
</feature>
<dbReference type="InterPro" id="IPR003439">
    <property type="entry name" value="ABC_transporter-like_ATP-bd"/>
</dbReference>
<gene>
    <name evidence="13" type="ORF">HIM_07303</name>
</gene>
<evidence type="ECO:0000256" key="10">
    <source>
        <dbReference type="SAM" id="Phobius"/>
    </source>
</evidence>
<dbReference type="Pfam" id="PF00664">
    <property type="entry name" value="ABC_membrane"/>
    <property type="match status" value="1"/>
</dbReference>
<feature type="transmembrane region" description="Helical" evidence="10">
    <location>
        <begin position="497"/>
        <end position="521"/>
    </location>
</feature>
<dbReference type="FunFam" id="3.40.50.300:FF:000287">
    <property type="entry name" value="Multidrug ABC transporter ATP-binding protein"/>
    <property type="match status" value="1"/>
</dbReference>
<dbReference type="SUPFAM" id="SSF52540">
    <property type="entry name" value="P-loop containing nucleoside triphosphate hydrolases"/>
    <property type="match status" value="1"/>
</dbReference>
<dbReference type="InterPro" id="IPR011527">
    <property type="entry name" value="ABC1_TM_dom"/>
</dbReference>
<dbReference type="GO" id="GO:0016887">
    <property type="term" value="F:ATP hydrolysis activity"/>
    <property type="evidence" value="ECO:0007669"/>
    <property type="project" value="InterPro"/>
</dbReference>
<feature type="compositionally biased region" description="Basic and acidic residues" evidence="9">
    <location>
        <begin position="912"/>
        <end position="938"/>
    </location>
</feature>
<evidence type="ECO:0000256" key="5">
    <source>
        <dbReference type="ARBA" id="ARBA00022840"/>
    </source>
</evidence>
<evidence type="ECO:0000256" key="7">
    <source>
        <dbReference type="ARBA" id="ARBA00023136"/>
    </source>
</evidence>
<dbReference type="CDD" id="cd18583">
    <property type="entry name" value="ABC_6TM_HMT1"/>
    <property type="match status" value="1"/>
</dbReference>
<dbReference type="Proteomes" id="UP000054481">
    <property type="component" value="Unassembled WGS sequence"/>
</dbReference>
<feature type="domain" description="ABC transporter" evidence="11">
    <location>
        <begin position="594"/>
        <end position="828"/>
    </location>
</feature>
<feature type="compositionally biased region" description="Polar residues" evidence="9">
    <location>
        <begin position="874"/>
        <end position="888"/>
    </location>
</feature>
<evidence type="ECO:0000259" key="11">
    <source>
        <dbReference type="PROSITE" id="PS50893"/>
    </source>
</evidence>
<dbReference type="PROSITE" id="PS00211">
    <property type="entry name" value="ABC_TRANSPORTER_1"/>
    <property type="match status" value="1"/>
</dbReference>
<evidence type="ECO:0000256" key="4">
    <source>
        <dbReference type="ARBA" id="ARBA00022741"/>
    </source>
</evidence>
<dbReference type="PROSITE" id="PS50893">
    <property type="entry name" value="ABC_TRANSPORTER_2"/>
    <property type="match status" value="1"/>
</dbReference>
<dbReference type="Gene3D" id="1.20.1560.10">
    <property type="entry name" value="ABC transporter type 1, transmembrane domain"/>
    <property type="match status" value="1"/>
</dbReference>
<feature type="transmembrane region" description="Helical" evidence="10">
    <location>
        <begin position="56"/>
        <end position="78"/>
    </location>
</feature>